<feature type="compositionally biased region" description="Basic residues" evidence="6">
    <location>
        <begin position="61"/>
        <end position="72"/>
    </location>
</feature>
<dbReference type="InterPro" id="IPR014001">
    <property type="entry name" value="Helicase_ATP-bd"/>
</dbReference>
<keyword evidence="2" id="KW-0479">Metal-binding</keyword>
<feature type="compositionally biased region" description="Gly residues" evidence="6">
    <location>
        <begin position="285"/>
        <end position="296"/>
    </location>
</feature>
<evidence type="ECO:0000259" key="7">
    <source>
        <dbReference type="PROSITE" id="PS50016"/>
    </source>
</evidence>
<dbReference type="SMART" id="SM00487">
    <property type="entry name" value="DEXDc"/>
    <property type="match status" value="1"/>
</dbReference>
<feature type="region of interest" description="Disordered" evidence="6">
    <location>
        <begin position="110"/>
        <end position="129"/>
    </location>
</feature>
<dbReference type="GO" id="GO:0005524">
    <property type="term" value="F:ATP binding"/>
    <property type="evidence" value="ECO:0007669"/>
    <property type="project" value="InterPro"/>
</dbReference>
<dbReference type="SUPFAM" id="SSF52540">
    <property type="entry name" value="P-loop containing nucleoside triphosphate hydrolases"/>
    <property type="match status" value="1"/>
</dbReference>
<evidence type="ECO:0000256" key="2">
    <source>
        <dbReference type="ARBA" id="ARBA00022723"/>
    </source>
</evidence>
<feature type="region of interest" description="Disordered" evidence="6">
    <location>
        <begin position="269"/>
        <end position="301"/>
    </location>
</feature>
<feature type="region of interest" description="Disordered" evidence="6">
    <location>
        <begin position="1392"/>
        <end position="1416"/>
    </location>
</feature>
<evidence type="ECO:0000256" key="3">
    <source>
        <dbReference type="ARBA" id="ARBA00022771"/>
    </source>
</evidence>
<comment type="similarity">
    <text evidence="1">Belongs to the SNF2/RAD54 helicase family. RAD16 subfamily.</text>
</comment>
<keyword evidence="11" id="KW-1185">Reference proteome</keyword>
<dbReference type="PANTHER" id="PTHR45865:SF1">
    <property type="entry name" value="E3 UBIQUITIN-PROTEIN LIGASE SHPRH"/>
    <property type="match status" value="1"/>
</dbReference>
<organism evidence="10 11">
    <name type="scientific">Micractinium conductrix</name>
    <dbReference type="NCBI Taxonomy" id="554055"/>
    <lineage>
        <taxon>Eukaryota</taxon>
        <taxon>Viridiplantae</taxon>
        <taxon>Chlorophyta</taxon>
        <taxon>core chlorophytes</taxon>
        <taxon>Trebouxiophyceae</taxon>
        <taxon>Chlorellales</taxon>
        <taxon>Chlorellaceae</taxon>
        <taxon>Chlorella clade</taxon>
        <taxon>Micractinium</taxon>
    </lineage>
</organism>
<feature type="compositionally biased region" description="Basic and acidic residues" evidence="6">
    <location>
        <begin position="356"/>
        <end position="365"/>
    </location>
</feature>
<dbReference type="PANTHER" id="PTHR45865">
    <property type="entry name" value="E3 UBIQUITIN-PROTEIN LIGASE SHPRH FAMILY MEMBER"/>
    <property type="match status" value="1"/>
</dbReference>
<dbReference type="OrthoDB" id="423559at2759"/>
<feature type="domain" description="RING-type" evidence="8">
    <location>
        <begin position="1457"/>
        <end position="1506"/>
    </location>
</feature>
<dbReference type="Pfam" id="PF00176">
    <property type="entry name" value="SNF2-rel_dom"/>
    <property type="match status" value="1"/>
</dbReference>
<dbReference type="EMBL" id="LHPF02000009">
    <property type="protein sequence ID" value="PSC72887.1"/>
    <property type="molecule type" value="Genomic_DNA"/>
</dbReference>
<dbReference type="InterPro" id="IPR001841">
    <property type="entry name" value="Znf_RING"/>
</dbReference>
<dbReference type="Proteomes" id="UP000239649">
    <property type="component" value="Unassembled WGS sequence"/>
</dbReference>
<evidence type="ECO:0000256" key="1">
    <source>
        <dbReference type="ARBA" id="ARBA00008438"/>
    </source>
</evidence>
<feature type="region of interest" description="Disordered" evidence="6">
    <location>
        <begin position="60"/>
        <end position="81"/>
    </location>
</feature>
<feature type="compositionally biased region" description="Low complexity" evidence="6">
    <location>
        <begin position="1392"/>
        <end position="1402"/>
    </location>
</feature>
<dbReference type="SUPFAM" id="SSF57850">
    <property type="entry name" value="RING/U-box"/>
    <property type="match status" value="1"/>
</dbReference>
<evidence type="ECO:0000313" key="11">
    <source>
        <dbReference type="Proteomes" id="UP000239649"/>
    </source>
</evidence>
<dbReference type="STRING" id="554055.A0A2P6VFN1"/>
<feature type="region of interest" description="Disordered" evidence="6">
    <location>
        <begin position="1"/>
        <end position="36"/>
    </location>
</feature>
<dbReference type="InterPro" id="IPR027417">
    <property type="entry name" value="P-loop_NTPase"/>
</dbReference>
<evidence type="ECO:0000313" key="10">
    <source>
        <dbReference type="EMBL" id="PSC72887.1"/>
    </source>
</evidence>
<name>A0A2P6VFN1_9CHLO</name>
<dbReference type="InterPro" id="IPR013083">
    <property type="entry name" value="Znf_RING/FYVE/PHD"/>
</dbReference>
<evidence type="ECO:0000256" key="5">
    <source>
        <dbReference type="PROSITE-ProRule" id="PRU00175"/>
    </source>
</evidence>
<dbReference type="GO" id="GO:0008270">
    <property type="term" value="F:zinc ion binding"/>
    <property type="evidence" value="ECO:0007669"/>
    <property type="project" value="UniProtKB-KW"/>
</dbReference>
<dbReference type="Gene3D" id="3.40.50.10810">
    <property type="entry name" value="Tandem AAA-ATPase domain"/>
    <property type="match status" value="1"/>
</dbReference>
<keyword evidence="4" id="KW-0862">Zinc</keyword>
<dbReference type="Pfam" id="PF21325">
    <property type="entry name" value="SHPRH_helical-1st"/>
    <property type="match status" value="1"/>
</dbReference>
<dbReference type="GO" id="GO:0016874">
    <property type="term" value="F:ligase activity"/>
    <property type="evidence" value="ECO:0007669"/>
    <property type="project" value="UniProtKB-KW"/>
</dbReference>
<evidence type="ECO:0000259" key="8">
    <source>
        <dbReference type="PROSITE" id="PS50089"/>
    </source>
</evidence>
<protein>
    <submittedName>
        <fullName evidence="10">E3 ubiquitin-ligase SHPRH</fullName>
    </submittedName>
</protein>
<sequence>MGRRKAQPQRGLGRIEDRSGLLAGGGGGGSEDEAAAAADAWRLAGVADSSDDEEDFLAQRAAKRRRMQRRRGAAAAGSDADAAPGVAVALQSAAELSWRFADLPVSWQPAASGSGRMADGDGAGGSGSLQLALQPDGSLEAGLTVGAAAWHGSLAPPGKEAATGLLSLLRSGHLSCGVAAAAKSTGRGSSGGSGAAPGPLLSLSLSLSDRAAAEAAEHPEDQQQRQWHRSLLSLMLGWLVPDLDPERELEVAAAAAVAAELLSSPLCSPRAGAAQQPASPLSPTAGGGGGTGGGGPPAFDASELYAAVKPTGHEAELPAGTTDATLLPTLRRYQARAAQWMVDRERRGGAAGAAEVKQEQRDVREAQQQQQEQLARKQPAAGEQAADGPPPGALHPLWRQVACTDGEPFYLNPFSGQIALERFEAAPKVRGGILSDEMGLGKTVELLACITAHRFAGPPPKFEDDSKRERKRSKRERIDCLCSATSEEGYAGLWLQCDECNAWMHAACLGLRRAPPGTFVCGACQRAAAATAVLQDCGATLVVCPTPILHQWRDEILRHTKPGALKLVIYEGQPQPGAGRAPRVVTAAHLAAADIVLTTYDTLRHDVNHCPDTDGDGSSRSLRYRKKYEVVPTPLTRLRWWRVCLDEAQMVESSTARAAQMALKLQTVHCWCVTGTPLSRGLEDLYGLLAFLQAAPYSNRHWWQRAVQRPYEGGSRAARARLLALLRPALGGLLWRSAKTDVAHELGLPPQHHHLTQLQLSAIERHFYSRQHQDCVERARATLSPAMLAAAMSAAAAADGVEVVEARGSHQASGDGGGSSAGAAATAAAGGAAVQGAAFEDRALTRKEEASLLHPLLRLRQACCHPQVGGAGIKAVTHQRAPMTMGEVLEVMLTKARMEAEDAQRVLLASLNGLAGLLLLQGLPAEAVKAYREALALIDQTTLHVRADKLQQLHTLHNLAELLGEDGRSVAGVAPTLRDSRLKAQAGELREEYLAESAARLAAAGEEVAEVEAAMLRVKAPLVRQVARPGEAEGLLEGWYLRAVALFVQHGRDTHSQAAVADRIKEQLKEETIYLRSVSQNATTIASRFRDLHGLEMALKGELRELTRAQGEAMEELRRLQGLCQAPPPALVELAATCSRCRAETAVAGRVCRHCKLEELFWGWEGRAFALYSKAREGAQQVTAEEAIRQAQQAVLQGRVGRGGLGEAAAGGDEDGAHALLLGAGRRDEAVARTEIVRRPGDAENTLRLLLHQLRLLRVPPAVAAEKELIQAAGKVHLELLEQQRRLYLKARAASLTQRARLYALDELEQCTMRIKLLSDNELRQKEGEEIYRIFEHEVPIRSTELSNDKASAELELNRKLGTLRYLTGIKEREASKAAAAAAGEAAAAAGDGAQRGGSAADVADNGQPGTSAAGAAAATPGAAGAAAPACGAAAGPSAPRPAAAAAAGEEDREDICPICHDSMGLELVMLACAHRLCCRCCMVLQDRLPPNMPQPSRKIECPVCRTRVPVSELVYVDARLASPSKPSRAQVEEAADEEEEAIQVAGSYGTKEIEF</sequence>
<comment type="caution">
    <text evidence="10">The sequence shown here is derived from an EMBL/GenBank/DDBJ whole genome shotgun (WGS) entry which is preliminary data.</text>
</comment>
<dbReference type="SMART" id="SM00184">
    <property type="entry name" value="RING"/>
    <property type="match status" value="1"/>
</dbReference>
<dbReference type="SUPFAM" id="SSF57903">
    <property type="entry name" value="FYVE/PHD zinc finger"/>
    <property type="match status" value="1"/>
</dbReference>
<gene>
    <name evidence="10" type="ORF">C2E20_3828</name>
</gene>
<dbReference type="Gene3D" id="3.30.40.10">
    <property type="entry name" value="Zinc/RING finger domain, C3HC4 (zinc finger)"/>
    <property type="match status" value="2"/>
</dbReference>
<dbReference type="CDD" id="cd18070">
    <property type="entry name" value="DEXQc_SHPRH"/>
    <property type="match status" value="1"/>
</dbReference>
<dbReference type="PROSITE" id="PS50089">
    <property type="entry name" value="ZF_RING_2"/>
    <property type="match status" value="1"/>
</dbReference>
<accession>A0A2P6VFN1</accession>
<dbReference type="SMART" id="SM00249">
    <property type="entry name" value="PHD"/>
    <property type="match status" value="2"/>
</dbReference>
<proteinExistence type="inferred from homology"/>
<dbReference type="PROSITE" id="PS50016">
    <property type="entry name" value="ZF_PHD_2"/>
    <property type="match status" value="1"/>
</dbReference>
<dbReference type="InterPro" id="IPR048686">
    <property type="entry name" value="SHPRH_helical_1st"/>
</dbReference>
<dbReference type="InterPro" id="IPR001965">
    <property type="entry name" value="Znf_PHD"/>
</dbReference>
<feature type="compositionally biased region" description="Low complexity" evidence="6">
    <location>
        <begin position="366"/>
        <end position="380"/>
    </location>
</feature>
<dbReference type="PROSITE" id="PS50206">
    <property type="entry name" value="RHODANESE_3"/>
    <property type="match status" value="1"/>
</dbReference>
<dbReference type="InterPro" id="IPR038718">
    <property type="entry name" value="SNF2-like_sf"/>
</dbReference>
<feature type="region of interest" description="Disordered" evidence="6">
    <location>
        <begin position="351"/>
        <end position="396"/>
    </location>
</feature>
<evidence type="ECO:0000256" key="6">
    <source>
        <dbReference type="SAM" id="MobiDB-lite"/>
    </source>
</evidence>
<keyword evidence="3 5" id="KW-0863">Zinc-finger</keyword>
<dbReference type="InterPro" id="IPR001763">
    <property type="entry name" value="Rhodanese-like_dom"/>
</dbReference>
<dbReference type="CDD" id="cd15517">
    <property type="entry name" value="PHD_TCF19_like"/>
    <property type="match status" value="1"/>
</dbReference>
<feature type="domain" description="PHD-type" evidence="7">
    <location>
        <begin position="477"/>
        <end position="527"/>
    </location>
</feature>
<dbReference type="InterPro" id="IPR052583">
    <property type="entry name" value="ATP-helicase/E3_Ub-Ligase"/>
</dbReference>
<dbReference type="InterPro" id="IPR019787">
    <property type="entry name" value="Znf_PHD-finger"/>
</dbReference>
<dbReference type="InterPro" id="IPR011011">
    <property type="entry name" value="Znf_FYVE_PHD"/>
</dbReference>
<evidence type="ECO:0000256" key="4">
    <source>
        <dbReference type="ARBA" id="ARBA00022833"/>
    </source>
</evidence>
<evidence type="ECO:0000259" key="9">
    <source>
        <dbReference type="PROSITE" id="PS50206"/>
    </source>
</evidence>
<feature type="domain" description="Rhodanese" evidence="9">
    <location>
        <begin position="509"/>
        <end position="561"/>
    </location>
</feature>
<dbReference type="InterPro" id="IPR000330">
    <property type="entry name" value="SNF2_N"/>
</dbReference>
<reference evidence="10 11" key="1">
    <citation type="journal article" date="2018" name="Plant J.">
        <title>Genome sequences of Chlorella sorokiniana UTEX 1602 and Micractinium conductrix SAG 241.80: implications to maltose excretion by a green alga.</title>
        <authorList>
            <person name="Arriola M.B."/>
            <person name="Velmurugan N."/>
            <person name="Zhang Y."/>
            <person name="Plunkett M.H."/>
            <person name="Hondzo H."/>
            <person name="Barney B.M."/>
        </authorList>
    </citation>
    <scope>NUCLEOTIDE SEQUENCE [LARGE SCALE GENOMIC DNA]</scope>
    <source>
        <strain evidence="10 11">SAG 241.80</strain>
    </source>
</reference>